<keyword evidence="4" id="KW-0804">Transcription</keyword>
<gene>
    <name evidence="7" type="ORF">C5745_07845</name>
</gene>
<dbReference type="EMBL" id="PVBQ01000005">
    <property type="protein sequence ID" value="PRD47819.1"/>
    <property type="molecule type" value="Genomic_DNA"/>
</dbReference>
<sequence length="214" mass="25129">MAHGKYKNHIQFYGAKKIHSVDYKKLSDIKLFEYCQEDDLKAYGELFDRYIPKLYRVGKRYFDDQYLIEELAADVLFDIWQRRKTIVIEKSVSNFLFKAIHFQCLKHLRKKVPLHVDIHAIDESRLISCDIPDDALHSADVIKAYRKTLYKLSPQRRKAFELSRENSMSYAEIAQEMDISKHTVEGHISAALKILRSSLKSFGTYLFAFLLLIS</sequence>
<dbReference type="PANTHER" id="PTHR43133:SF46">
    <property type="entry name" value="RNA POLYMERASE SIGMA-70 FACTOR ECF SUBFAMILY"/>
    <property type="match status" value="1"/>
</dbReference>
<evidence type="ECO:0000256" key="1">
    <source>
        <dbReference type="ARBA" id="ARBA00010641"/>
    </source>
</evidence>
<dbReference type="Gene3D" id="1.10.1740.10">
    <property type="match status" value="1"/>
</dbReference>
<evidence type="ECO:0000256" key="4">
    <source>
        <dbReference type="ARBA" id="ARBA00023163"/>
    </source>
</evidence>
<dbReference type="PANTHER" id="PTHR43133">
    <property type="entry name" value="RNA POLYMERASE ECF-TYPE SIGMA FACTO"/>
    <property type="match status" value="1"/>
</dbReference>
<feature type="domain" description="RNA polymerase sigma-70 region 2" evidence="5">
    <location>
        <begin position="46"/>
        <end position="111"/>
    </location>
</feature>
<dbReference type="InterPro" id="IPR007627">
    <property type="entry name" value="RNA_pol_sigma70_r2"/>
</dbReference>
<dbReference type="SUPFAM" id="SSF88946">
    <property type="entry name" value="Sigma2 domain of RNA polymerase sigma factors"/>
    <property type="match status" value="1"/>
</dbReference>
<protein>
    <recommendedName>
        <fullName evidence="9">RNA polymerase sigma-70 factor</fullName>
    </recommendedName>
</protein>
<dbReference type="GO" id="GO:0003677">
    <property type="term" value="F:DNA binding"/>
    <property type="evidence" value="ECO:0007669"/>
    <property type="project" value="InterPro"/>
</dbReference>
<feature type="domain" description="RNA polymerase sigma factor 70 region 4 type 2" evidence="6">
    <location>
        <begin position="145"/>
        <end position="194"/>
    </location>
</feature>
<evidence type="ECO:0000256" key="2">
    <source>
        <dbReference type="ARBA" id="ARBA00023015"/>
    </source>
</evidence>
<organism evidence="7 8">
    <name type="scientific">Sphingobacterium haloxyli</name>
    <dbReference type="NCBI Taxonomy" id="2100533"/>
    <lineage>
        <taxon>Bacteria</taxon>
        <taxon>Pseudomonadati</taxon>
        <taxon>Bacteroidota</taxon>
        <taxon>Sphingobacteriia</taxon>
        <taxon>Sphingobacteriales</taxon>
        <taxon>Sphingobacteriaceae</taxon>
        <taxon>Sphingobacterium</taxon>
    </lineage>
</organism>
<dbReference type="Pfam" id="PF08281">
    <property type="entry name" value="Sigma70_r4_2"/>
    <property type="match status" value="1"/>
</dbReference>
<dbReference type="InterPro" id="IPR036388">
    <property type="entry name" value="WH-like_DNA-bd_sf"/>
</dbReference>
<dbReference type="NCBIfam" id="TIGR02985">
    <property type="entry name" value="Sig70_bacteroi1"/>
    <property type="match status" value="1"/>
</dbReference>
<proteinExistence type="inferred from homology"/>
<comment type="similarity">
    <text evidence="1">Belongs to the sigma-70 factor family. ECF subfamily.</text>
</comment>
<dbReference type="SUPFAM" id="SSF88659">
    <property type="entry name" value="Sigma3 and sigma4 domains of RNA polymerase sigma factors"/>
    <property type="match status" value="1"/>
</dbReference>
<dbReference type="Pfam" id="PF04542">
    <property type="entry name" value="Sigma70_r2"/>
    <property type="match status" value="1"/>
</dbReference>
<dbReference type="Proteomes" id="UP000239711">
    <property type="component" value="Unassembled WGS sequence"/>
</dbReference>
<keyword evidence="3" id="KW-0731">Sigma factor</keyword>
<dbReference type="GO" id="GO:0006352">
    <property type="term" value="P:DNA-templated transcription initiation"/>
    <property type="evidence" value="ECO:0007669"/>
    <property type="project" value="InterPro"/>
</dbReference>
<dbReference type="AlphaFoldDB" id="A0A2S9J512"/>
<accession>A0A2S9J512</accession>
<comment type="caution">
    <text evidence="7">The sequence shown here is derived from an EMBL/GenBank/DDBJ whole genome shotgun (WGS) entry which is preliminary data.</text>
</comment>
<dbReference type="InterPro" id="IPR039425">
    <property type="entry name" value="RNA_pol_sigma-70-like"/>
</dbReference>
<evidence type="ECO:0000259" key="5">
    <source>
        <dbReference type="Pfam" id="PF04542"/>
    </source>
</evidence>
<evidence type="ECO:0000259" key="6">
    <source>
        <dbReference type="Pfam" id="PF08281"/>
    </source>
</evidence>
<evidence type="ECO:0008006" key="9">
    <source>
        <dbReference type="Google" id="ProtNLM"/>
    </source>
</evidence>
<dbReference type="InterPro" id="IPR013324">
    <property type="entry name" value="RNA_pol_sigma_r3/r4-like"/>
</dbReference>
<dbReference type="InterPro" id="IPR013325">
    <property type="entry name" value="RNA_pol_sigma_r2"/>
</dbReference>
<evidence type="ECO:0000256" key="3">
    <source>
        <dbReference type="ARBA" id="ARBA00023082"/>
    </source>
</evidence>
<dbReference type="GO" id="GO:0016987">
    <property type="term" value="F:sigma factor activity"/>
    <property type="evidence" value="ECO:0007669"/>
    <property type="project" value="UniProtKB-KW"/>
</dbReference>
<dbReference type="InterPro" id="IPR014327">
    <property type="entry name" value="RNA_pol_sigma70_bacteroid"/>
</dbReference>
<dbReference type="OrthoDB" id="659361at2"/>
<dbReference type="NCBIfam" id="TIGR02937">
    <property type="entry name" value="sigma70-ECF"/>
    <property type="match status" value="1"/>
</dbReference>
<dbReference type="Gene3D" id="1.10.10.10">
    <property type="entry name" value="Winged helix-like DNA-binding domain superfamily/Winged helix DNA-binding domain"/>
    <property type="match status" value="1"/>
</dbReference>
<keyword evidence="2" id="KW-0805">Transcription regulation</keyword>
<reference evidence="7 8" key="1">
    <citation type="submission" date="2018-02" db="EMBL/GenBank/DDBJ databases">
        <title>The draft genome of Sphingobacterium sp. 5JN-11.</title>
        <authorList>
            <person name="Liu L."/>
            <person name="Li L."/>
            <person name="Liang L."/>
            <person name="Zhang X."/>
            <person name="Wang T."/>
        </authorList>
    </citation>
    <scope>NUCLEOTIDE SEQUENCE [LARGE SCALE GENOMIC DNA]</scope>
    <source>
        <strain evidence="7 8">5JN-11</strain>
    </source>
</reference>
<dbReference type="InterPro" id="IPR014284">
    <property type="entry name" value="RNA_pol_sigma-70_dom"/>
</dbReference>
<evidence type="ECO:0000313" key="7">
    <source>
        <dbReference type="EMBL" id="PRD47819.1"/>
    </source>
</evidence>
<name>A0A2S9J512_9SPHI</name>
<evidence type="ECO:0000313" key="8">
    <source>
        <dbReference type="Proteomes" id="UP000239711"/>
    </source>
</evidence>
<keyword evidence="8" id="KW-1185">Reference proteome</keyword>
<dbReference type="InterPro" id="IPR013249">
    <property type="entry name" value="RNA_pol_sigma70_r4_t2"/>
</dbReference>